<evidence type="ECO:0000259" key="1">
    <source>
        <dbReference type="Pfam" id="PF02721"/>
    </source>
</evidence>
<dbReference type="EMBL" id="AB026643">
    <property type="protein sequence ID" value="BAB09262.1"/>
    <property type="molecule type" value="Genomic_DNA"/>
</dbReference>
<dbReference type="PANTHER" id="PTHR47165">
    <property type="entry name" value="OS03G0429900 PROTEIN"/>
    <property type="match status" value="1"/>
</dbReference>
<name>Q9FGB3_ARATH</name>
<reference key="2">
    <citation type="journal article" date="2000" name="Nature">
        <title>Sequence and analysis of chromosome 5 of the plant Arabidopsis thaliana.</title>
        <authorList>
            <consortium name="Kazusa DNA Research Institute"/>
            <consortium name="Cold Spring Harbor and Washington University in St Louis Sequencing Consortium"/>
            <consortium name="European Union Arabidopsis Genome Sequencing Consortium"/>
            <person name="Tabata S."/>
            <person name="Kaneko T."/>
            <person name="Nakamura Y."/>
            <person name="Kotani H."/>
            <person name="Kato T."/>
            <person name="Asamizu E."/>
            <person name="Miyajima N."/>
            <person name="Sasamoto S."/>
            <person name="Kimura T."/>
            <person name="Hosouchi T."/>
            <person name="Kawashima K."/>
            <person name="Kohara M."/>
            <person name="Matsumoto M."/>
            <person name="Matsuno A."/>
            <person name="Muraki A."/>
            <person name="Nakayama S."/>
            <person name="Nakazaki N."/>
            <person name="Naruo K."/>
            <person name="Okumura S."/>
            <person name="Shinpo S."/>
            <person name="Takeuchi C."/>
            <person name="Wada T."/>
            <person name="Watanabe A."/>
            <person name="Yamada M."/>
            <person name="Yasuda M."/>
            <person name="Sato S."/>
            <person name="de la Bastide M."/>
            <person name="Huang E."/>
            <person name="Spiegel L."/>
            <person name="Gnoj L."/>
            <person name="O'Shaughnessy A."/>
            <person name="Preston R."/>
            <person name="Habermann K."/>
            <person name="Murray J."/>
            <person name="Johnson D."/>
            <person name="Rohlfing T."/>
            <person name="Nelson J."/>
            <person name="Stoneking T."/>
            <person name="Pepin K."/>
            <person name="Spieth J."/>
            <person name="Sekhon M."/>
            <person name="Armstrong J."/>
            <person name="Becker M."/>
            <person name="Belter E."/>
            <person name="Cordum H."/>
            <person name="Cordes M."/>
            <person name="Courtney L."/>
            <person name="Courtney W."/>
            <person name="Dante M."/>
            <person name="Du H."/>
            <person name="Edwards J."/>
            <person name="Fryman J."/>
            <person name="Haakensen B."/>
            <person name="Lamar E."/>
            <person name="Latreille P."/>
            <person name="Leonard S."/>
            <person name="Meyer R."/>
            <person name="Mulvaney E."/>
            <person name="Ozersky P."/>
            <person name="Riley A."/>
            <person name="Strowmatt C."/>
            <person name="Wagner-McPherson C."/>
            <person name="Wollam A."/>
            <person name="Yoakum M."/>
            <person name="Bell M."/>
            <person name="Dedhia N."/>
            <person name="Parnell L."/>
            <person name="Shah R."/>
            <person name="Rodriguez M."/>
            <person name="See L.H."/>
            <person name="Vil D."/>
            <person name="Baker J."/>
            <person name="Kirchoff K."/>
            <person name="Toth K."/>
            <person name="King L."/>
            <person name="Bahret A."/>
            <person name="Miller B."/>
            <person name="Marra M."/>
            <person name="Martienssen R."/>
            <person name="McCombie W.R."/>
            <person name="Wilson R.K."/>
            <person name="Murphy G."/>
            <person name="Bancroft I."/>
            <person name="Volckaert G."/>
            <person name="Wambutt R."/>
            <person name="Dusterhoft A."/>
            <person name="Stiekema W."/>
            <person name="Pohl T."/>
            <person name="Entian K.D."/>
            <person name="Terryn N."/>
            <person name="Hartley N."/>
            <person name="Bent E."/>
            <person name="Johnson S."/>
            <person name="Langham S.A."/>
            <person name="McCullagh B."/>
            <person name="Robben J."/>
            <person name="Grymonprez B."/>
            <person name="Zimmermann W."/>
            <person name="Ramsperger U."/>
            <person name="Wedler H."/>
            <person name="Balke K."/>
            <person name="Wedler E."/>
            <person name="Peters S."/>
            <person name="van Staveren M."/>
            <person name="Dirkse W."/>
            <person name="Mooijman P."/>
            <person name="Lankhorst R.K."/>
            <person name="Weitzenegger T."/>
            <person name="Bothe G."/>
            <person name="Rose M."/>
            <person name="Hauf J."/>
            <person name="Berneiser S."/>
            <person name="Hempel S."/>
            <person name="Feldpausch M."/>
            <person name="Lamberth S."/>
            <person name="Villarroel R."/>
            <person name="Gielen J."/>
            <person name="Ardiles W."/>
            <person name="Bents O."/>
            <person name="Lemcke K."/>
            <person name="Kolesov G."/>
            <person name="Mayer K."/>
            <person name="Rudd S."/>
            <person name="Schoof H."/>
            <person name="Schueller C."/>
            <person name="Zaccaria P."/>
            <person name="Mewes H.W."/>
            <person name="Bevan M."/>
            <person name="Fransz P."/>
        </authorList>
    </citation>
    <scope>NUCLEOTIDE SEQUENCE [LARGE SCALE GENOMIC DNA]</scope>
    <source>
        <strain>cv. Columbia</strain>
    </source>
</reference>
<protein>
    <submittedName>
        <fullName evidence="2">Replication protein A1-like</fullName>
    </submittedName>
</protein>
<dbReference type="CDD" id="cd04481">
    <property type="entry name" value="RPA1_DBD_B_like"/>
    <property type="match status" value="1"/>
</dbReference>
<dbReference type="AlphaFoldDB" id="Q9FGB3"/>
<dbReference type="InterPro" id="IPR012340">
    <property type="entry name" value="NA-bd_OB-fold"/>
</dbReference>
<proteinExistence type="predicted"/>
<dbReference type="CDD" id="cd04480">
    <property type="entry name" value="RPA1_DBD_A_like"/>
    <property type="match status" value="1"/>
</dbReference>
<dbReference type="SUPFAM" id="SSF50249">
    <property type="entry name" value="Nucleic acid-binding proteins"/>
    <property type="match status" value="2"/>
</dbReference>
<reference evidence="2" key="1">
    <citation type="submission" date="1999-04" db="EMBL/GenBank/DDBJ databases">
        <title>Structural analysis of Arabidopsis thaliana chromosome 5. XI.</title>
        <authorList>
            <person name="Kaneko T."/>
            <person name="Katoh T."/>
            <person name="Asamizu E."/>
            <person name="Sato S."/>
            <person name="Nakamura Y."/>
            <person name="Kotani H."/>
            <person name="Tabata S."/>
        </authorList>
    </citation>
    <scope>NUCLEOTIDE SEQUENCE</scope>
</reference>
<dbReference type="Gene3D" id="2.40.50.140">
    <property type="entry name" value="Nucleic acid-binding proteins"/>
    <property type="match status" value="2"/>
</dbReference>
<accession>Q9FGB3</accession>
<organism evidence="2">
    <name type="scientific">Arabidopsis thaliana</name>
    <name type="common">Mouse-ear cress</name>
    <dbReference type="NCBI Taxonomy" id="3702"/>
    <lineage>
        <taxon>Eukaryota</taxon>
        <taxon>Viridiplantae</taxon>
        <taxon>Streptophyta</taxon>
        <taxon>Embryophyta</taxon>
        <taxon>Tracheophyta</taxon>
        <taxon>Spermatophyta</taxon>
        <taxon>Magnoliopsida</taxon>
        <taxon>eudicotyledons</taxon>
        <taxon>Gunneridae</taxon>
        <taxon>Pentapetalae</taxon>
        <taxon>rosids</taxon>
        <taxon>malvids</taxon>
        <taxon>Brassicales</taxon>
        <taxon>Brassicaceae</taxon>
        <taxon>Camelineae</taxon>
        <taxon>Arabidopsis</taxon>
    </lineage>
</organism>
<dbReference type="PANTHER" id="PTHR47165:SF4">
    <property type="entry name" value="OS03G0429900 PROTEIN"/>
    <property type="match status" value="1"/>
</dbReference>
<dbReference type="InterPro" id="IPR003871">
    <property type="entry name" value="RFA1B/D_OB_1st"/>
</dbReference>
<feature type="domain" description="Replication protein A 70 kDa DNA-binding subunit B/D first OB fold" evidence="1">
    <location>
        <begin position="3"/>
        <end position="105"/>
    </location>
</feature>
<sequence>MVKHHHLYELSPMVTGWTICVMVLRIYKKFLNPNAFELRLVLADEWGTQIEATIGPRFSAFYFDRIKENQWKTITTFLVRPNCEAIKTTPHQFHILFMDHTIVTSSTPRETGLLNKFTPFDYIVDDVVGNDTLVDISNISLIDVIGALVNVGILTNTASNENDMAGFKLPFTIMDKNKDTLVCEAYGEIAVDLEKRFRAFRKNNVVIALAWWKIIRFYPGCNWFKIVSHAPILTMYPEPDVEEVEEIKMVVD</sequence>
<dbReference type="Pfam" id="PF02721">
    <property type="entry name" value="DUF223"/>
    <property type="match status" value="1"/>
</dbReference>
<evidence type="ECO:0000313" key="2">
    <source>
        <dbReference type="EMBL" id="BAB09262.1"/>
    </source>
</evidence>